<name>A0A1G8ZTH5_9PSEU</name>
<dbReference type="PROSITE" id="PS01040">
    <property type="entry name" value="SBP_BACTERIAL_5"/>
    <property type="match status" value="1"/>
</dbReference>
<feature type="domain" description="Solute-binding protein family 5" evidence="6">
    <location>
        <begin position="87"/>
        <end position="455"/>
    </location>
</feature>
<proteinExistence type="inferred from homology"/>
<evidence type="ECO:0000256" key="4">
    <source>
        <dbReference type="ARBA" id="ARBA00022729"/>
    </source>
</evidence>
<dbReference type="PANTHER" id="PTHR30290">
    <property type="entry name" value="PERIPLASMIC BINDING COMPONENT OF ABC TRANSPORTER"/>
    <property type="match status" value="1"/>
</dbReference>
<keyword evidence="4 5" id="KW-0732">Signal</keyword>
<evidence type="ECO:0000259" key="6">
    <source>
        <dbReference type="Pfam" id="PF00496"/>
    </source>
</evidence>
<organism evidence="7 8">
    <name type="scientific">Lentzea albidocapillata subsp. violacea</name>
    <dbReference type="NCBI Taxonomy" id="128104"/>
    <lineage>
        <taxon>Bacteria</taxon>
        <taxon>Bacillati</taxon>
        <taxon>Actinomycetota</taxon>
        <taxon>Actinomycetes</taxon>
        <taxon>Pseudonocardiales</taxon>
        <taxon>Pseudonocardiaceae</taxon>
        <taxon>Lentzea</taxon>
    </lineage>
</organism>
<evidence type="ECO:0000256" key="3">
    <source>
        <dbReference type="ARBA" id="ARBA00022448"/>
    </source>
</evidence>
<dbReference type="GO" id="GO:0043190">
    <property type="term" value="C:ATP-binding cassette (ABC) transporter complex"/>
    <property type="evidence" value="ECO:0007669"/>
    <property type="project" value="InterPro"/>
</dbReference>
<feature type="chain" id="PRO_5038705024" evidence="5">
    <location>
        <begin position="18"/>
        <end position="537"/>
    </location>
</feature>
<evidence type="ECO:0000313" key="8">
    <source>
        <dbReference type="Proteomes" id="UP000199682"/>
    </source>
</evidence>
<dbReference type="InterPro" id="IPR030678">
    <property type="entry name" value="Peptide/Ni-bd"/>
</dbReference>
<comment type="subcellular location">
    <subcellularLocation>
        <location evidence="1">Cell membrane</location>
        <topology evidence="1">Lipid-anchor</topology>
    </subcellularLocation>
</comment>
<evidence type="ECO:0000313" key="7">
    <source>
        <dbReference type="EMBL" id="SDK17655.1"/>
    </source>
</evidence>
<reference evidence="8" key="1">
    <citation type="submission" date="2016-10" db="EMBL/GenBank/DDBJ databases">
        <authorList>
            <person name="Varghese N."/>
            <person name="Submissions S."/>
        </authorList>
    </citation>
    <scope>NUCLEOTIDE SEQUENCE [LARGE SCALE GENOMIC DNA]</scope>
    <source>
        <strain evidence="8">DSM 44796</strain>
    </source>
</reference>
<evidence type="ECO:0000256" key="2">
    <source>
        <dbReference type="ARBA" id="ARBA00005695"/>
    </source>
</evidence>
<keyword evidence="3" id="KW-0813">Transport</keyword>
<dbReference type="EMBL" id="FNET01000004">
    <property type="protein sequence ID" value="SDK17655.1"/>
    <property type="molecule type" value="Genomic_DNA"/>
</dbReference>
<dbReference type="GO" id="GO:1904680">
    <property type="term" value="F:peptide transmembrane transporter activity"/>
    <property type="evidence" value="ECO:0007669"/>
    <property type="project" value="TreeGrafter"/>
</dbReference>
<evidence type="ECO:0000256" key="1">
    <source>
        <dbReference type="ARBA" id="ARBA00004193"/>
    </source>
</evidence>
<dbReference type="RefSeq" id="WP_090005998.1">
    <property type="nucleotide sequence ID" value="NZ_FNET01000004.1"/>
</dbReference>
<dbReference type="AlphaFoldDB" id="A0A1G8ZTH5"/>
<dbReference type="InterPro" id="IPR039424">
    <property type="entry name" value="SBP_5"/>
</dbReference>
<protein>
    <submittedName>
        <fullName evidence="7">Peptide/nickel transport system substrate-binding protein</fullName>
    </submittedName>
</protein>
<dbReference type="PROSITE" id="PS51257">
    <property type="entry name" value="PROKAR_LIPOPROTEIN"/>
    <property type="match status" value="1"/>
</dbReference>
<dbReference type="SUPFAM" id="SSF53850">
    <property type="entry name" value="Periplasmic binding protein-like II"/>
    <property type="match status" value="1"/>
</dbReference>
<dbReference type="Gene3D" id="3.40.190.10">
    <property type="entry name" value="Periplasmic binding protein-like II"/>
    <property type="match status" value="1"/>
</dbReference>
<dbReference type="Pfam" id="PF00496">
    <property type="entry name" value="SBP_bac_5"/>
    <property type="match status" value="1"/>
</dbReference>
<dbReference type="PIRSF" id="PIRSF002741">
    <property type="entry name" value="MppA"/>
    <property type="match status" value="1"/>
</dbReference>
<accession>A0A1G8ZTH5</accession>
<dbReference type="GO" id="GO:0015833">
    <property type="term" value="P:peptide transport"/>
    <property type="evidence" value="ECO:0007669"/>
    <property type="project" value="TreeGrafter"/>
</dbReference>
<feature type="signal peptide" evidence="5">
    <location>
        <begin position="1"/>
        <end position="17"/>
    </location>
</feature>
<dbReference type="CDD" id="cd00995">
    <property type="entry name" value="PBP2_NikA_DppA_OppA_like"/>
    <property type="match status" value="1"/>
</dbReference>
<dbReference type="GO" id="GO:0042597">
    <property type="term" value="C:periplasmic space"/>
    <property type="evidence" value="ECO:0007669"/>
    <property type="project" value="UniProtKB-ARBA"/>
</dbReference>
<dbReference type="Proteomes" id="UP000199682">
    <property type="component" value="Unassembled WGS sequence"/>
</dbReference>
<evidence type="ECO:0000256" key="5">
    <source>
        <dbReference type="SAM" id="SignalP"/>
    </source>
</evidence>
<dbReference type="Gene3D" id="3.10.105.10">
    <property type="entry name" value="Dipeptide-binding Protein, Domain 3"/>
    <property type="match status" value="1"/>
</dbReference>
<dbReference type="InterPro" id="IPR023765">
    <property type="entry name" value="SBP_5_CS"/>
</dbReference>
<gene>
    <name evidence="7" type="ORF">SAMN04488074_104447</name>
</gene>
<comment type="similarity">
    <text evidence="2">Belongs to the bacterial solute-binding protein 5 family.</text>
</comment>
<sequence length="537" mass="56929">MKLIPALGVLALVSACAGAPSGARTTDPATLTLTDLTPKAAAPVERVNWLVESEPDTLDLDTQGGAPASTVVSNICERLLQVQPDMTIKPWLARSTANPDPKTLVLTLRDDVKFHDGSPMTADDVLFSLKRHADPANEQSDEFGRVASIDQTGPLEITVRFTQPDALFTQALAGDAGLVYNREQVEAAGKDFGTPGSGDACSGPFTLSSWKSGDSITIKRHDAYRGEKPLAGEVVFRWASDSALVNALATGAADGVFVDSLATATAFEGKQGVDRYFGPSTAALVLIPTERGGLKDPKIRTALSLALDRQGISDAGFGGLAQPWATPVGSGAWGYAKEAFAAAQKDLTDAPARPTDADLVRAKQLVHEATHKPSGPIVIGTDSKQGRTVMANAARDALRRIGLDAEIKTVPTPKYSEFYGEAAARKDIDLLVADWYISKSDPIGLYDNAISGSSNNWVGFADPQYDQAVQEALSTLDDSRRAALVIDVQRRYTQAAVWISVAQVPNTLLIDHELTGPPASMAYLYSPWAAALGKKAS</sequence>
<dbReference type="InterPro" id="IPR000914">
    <property type="entry name" value="SBP_5_dom"/>
</dbReference>
<dbReference type="PANTHER" id="PTHR30290:SF9">
    <property type="entry name" value="OLIGOPEPTIDE-BINDING PROTEIN APPA"/>
    <property type="match status" value="1"/>
</dbReference>